<protein>
    <recommendedName>
        <fullName evidence="2">DUF4774 domain-containing protein</fullName>
    </recommendedName>
</protein>
<evidence type="ECO:0000313" key="3">
    <source>
        <dbReference type="EMBL" id="KAL0266424.1"/>
    </source>
</evidence>
<comment type="caution">
    <text evidence="3">The sequence shown here is derived from an EMBL/GenBank/DDBJ whole genome shotgun (WGS) entry which is preliminary data.</text>
</comment>
<name>A0AAW2H9U8_9NEOP</name>
<feature type="signal peptide" evidence="1">
    <location>
        <begin position="1"/>
        <end position="19"/>
    </location>
</feature>
<feature type="domain" description="DUF4774" evidence="2">
    <location>
        <begin position="309"/>
        <end position="363"/>
    </location>
</feature>
<feature type="domain" description="DUF4774" evidence="2">
    <location>
        <begin position="458"/>
        <end position="513"/>
    </location>
</feature>
<evidence type="ECO:0000256" key="1">
    <source>
        <dbReference type="SAM" id="SignalP"/>
    </source>
</evidence>
<accession>A0AAW2H9U8</accession>
<reference evidence="3" key="1">
    <citation type="journal article" date="2024" name="Gigascience">
        <title>Chromosome-level genome of the poultry shaft louse Menopon gallinae provides insight into the host-switching and adaptive evolution of parasitic lice.</title>
        <authorList>
            <person name="Xu Y."/>
            <person name="Ma L."/>
            <person name="Liu S."/>
            <person name="Liang Y."/>
            <person name="Liu Q."/>
            <person name="He Z."/>
            <person name="Tian L."/>
            <person name="Duan Y."/>
            <person name="Cai W."/>
            <person name="Li H."/>
            <person name="Song F."/>
        </authorList>
    </citation>
    <scope>NUCLEOTIDE SEQUENCE</scope>
    <source>
        <strain evidence="3">Cailab_2023a</strain>
    </source>
</reference>
<sequence length="522" mass="57479">MLRHTLLLLVLYGIKSSTGRPQTDIAEAREEIQRDRIKESEVGANGSPGIIVAGNFRNPVIEYLLKEDTRRRDTVREIRHGQTLLVPRGGLLAAPVSVPTLKKEQKPSRDPQKSPITNFFDYVGKFVTSPVLQLNGTENTGDWTKTETFPAMGIIVSTYGADGTLKSSKLHFRPSGIPGALHYGAAQTTGVDHRINWPFAGYFPIVVNDPFLAAYNGITSGMYNTFSQMIEYGPDADICRKKEERYREEGRELKEVTLDAEVKLVRPKAEPKRRKRETTGIELSFRNGDRVNVEVEEPKSSRRGTGRPSLVLRKGGIAIAGPGGAATAYTGGTAIVGPYGTVYKSPEGTAIVGPHSRVVNITDDMTFEDILRLHQQQRSMQNGRAASARKFKNYKNYFSYISDLPIRIRSEERGDASGRVVPLPVADLIRSVQEAAREEAERDASPEERSAAADETLLVFRPKARAEAGRKGVALSAPVSHAVVAADQKVRIRFQPESVATAGPGGFAHAHSDLFLSYLRRR</sequence>
<keyword evidence="1" id="KW-0732">Signal</keyword>
<proteinExistence type="predicted"/>
<dbReference type="AlphaFoldDB" id="A0AAW2H9U8"/>
<dbReference type="InterPro" id="IPR031942">
    <property type="entry name" value="DUF4774"/>
</dbReference>
<evidence type="ECO:0000259" key="2">
    <source>
        <dbReference type="Pfam" id="PF15999"/>
    </source>
</evidence>
<feature type="chain" id="PRO_5044025225" description="DUF4774 domain-containing protein" evidence="1">
    <location>
        <begin position="20"/>
        <end position="522"/>
    </location>
</feature>
<organism evidence="3">
    <name type="scientific">Menopon gallinae</name>
    <name type="common">poultry shaft louse</name>
    <dbReference type="NCBI Taxonomy" id="328185"/>
    <lineage>
        <taxon>Eukaryota</taxon>
        <taxon>Metazoa</taxon>
        <taxon>Ecdysozoa</taxon>
        <taxon>Arthropoda</taxon>
        <taxon>Hexapoda</taxon>
        <taxon>Insecta</taxon>
        <taxon>Pterygota</taxon>
        <taxon>Neoptera</taxon>
        <taxon>Paraneoptera</taxon>
        <taxon>Psocodea</taxon>
        <taxon>Troctomorpha</taxon>
        <taxon>Phthiraptera</taxon>
        <taxon>Amblycera</taxon>
        <taxon>Menoponidae</taxon>
        <taxon>Menopon</taxon>
    </lineage>
</organism>
<dbReference type="Pfam" id="PF15999">
    <property type="entry name" value="DUF4774"/>
    <property type="match status" value="2"/>
</dbReference>
<dbReference type="EMBL" id="JARGDH010000005">
    <property type="protein sequence ID" value="KAL0266424.1"/>
    <property type="molecule type" value="Genomic_DNA"/>
</dbReference>
<gene>
    <name evidence="3" type="ORF">PYX00_008960</name>
</gene>